<dbReference type="EC" id="5.4.99.5" evidence="4"/>
<feature type="compositionally biased region" description="Basic and acidic residues" evidence="10">
    <location>
        <begin position="35"/>
        <end position="45"/>
    </location>
</feature>
<dbReference type="EMBL" id="JAXQNO010000015">
    <property type="protein sequence ID" value="KAK4783419.1"/>
    <property type="molecule type" value="Genomic_DNA"/>
</dbReference>
<feature type="region of interest" description="Disordered" evidence="10">
    <location>
        <begin position="76"/>
        <end position="113"/>
    </location>
</feature>
<dbReference type="Gene3D" id="1.10.590.10">
    <property type="entry name" value="Chorismate mutase, AroQ class superfamily, eukaryotic"/>
    <property type="match status" value="1"/>
</dbReference>
<keyword evidence="5" id="KW-0963">Cytoplasm</keyword>
<dbReference type="InterPro" id="IPR036770">
    <property type="entry name" value="Ankyrin_rpt-contain_sf"/>
</dbReference>
<evidence type="ECO:0000256" key="8">
    <source>
        <dbReference type="ARBA" id="ARBA00023235"/>
    </source>
</evidence>
<comment type="subcellular location">
    <subcellularLocation>
        <location evidence="2">Cytoplasm</location>
    </subcellularLocation>
</comment>
<sequence length="749" mass="82838">MRIERRTRIQVPLETNTEIKERPQPPPAHSGWQHGTHEDHPDRVGYKRHQQGSEKYPADIDLVHSLAFWGFGRDVKEERSDDVEGDEEDEDGRKKDEEGEGDIPVLEDKENAEPADNLALAEAGAEEVELVQEEVSDTMSLETVRNSLIEQEDTIIYSLMDRANYPLNPKMYESSSLIPGYDGSLVKFMVMETEAVHAKCGRYENPEELPFFPANLPSSLVSSQEYPKILHPAASSININELIWDFYFKNVLPLIAAPGDDGNYGKSAASDLICLQALSRRIHYGKFVAEVKFIEAPQDYEPEIHSQDADALMKLLTFEDVEEMVKRRVEKKAAVYGQRVGLDDSKTDQKPKVDPGVVSRLYDEWVMPLTKKVQATIQVGHYTHAQSTDVDIRTRWKIDSPAAAGIPVSPPRAPHHGIGFVPRQPADRHHFPSSRHHFLDHPQAPAPAPSDLPPLPRPPRCTRTIGILSSGLDQLMALDIKLKVAFVGPSLLHHAVSCGDFDAVRKLIKQRNTILARLSHEKADSILHVAASSENPFDMAKLLVELVLGFRHTGMNTSDNGDGVDRSVDDAACIDNIRRSEAEESERGEARGDLKQLESLIHDGTISMFSDQYGLTALQAANIKGHTEVVELLIRQGLDLECQDKEGHRPLHLAVEGGSVSTVQALIDRGADVNAAIRSGATPLYCYGRGSNLYMARVMGYGDIARQLEESRAAALHRSASVSSQRDGAASLGDRKERKHLVGVGGGEA</sequence>
<evidence type="ECO:0000256" key="3">
    <source>
        <dbReference type="ARBA" id="ARBA00004817"/>
    </source>
</evidence>
<feature type="region of interest" description="Disordered" evidence="10">
    <location>
        <begin position="1"/>
        <end position="57"/>
    </location>
</feature>
<dbReference type="GO" id="GO:0005737">
    <property type="term" value="C:cytoplasm"/>
    <property type="evidence" value="ECO:0007669"/>
    <property type="project" value="UniProtKB-SubCell"/>
</dbReference>
<dbReference type="PROSITE" id="PS51169">
    <property type="entry name" value="CHORISMATE_MUT_3"/>
    <property type="match status" value="1"/>
</dbReference>
<dbReference type="GO" id="GO:0009073">
    <property type="term" value="P:aromatic amino acid family biosynthetic process"/>
    <property type="evidence" value="ECO:0007669"/>
    <property type="project" value="UniProtKB-KW"/>
</dbReference>
<dbReference type="GO" id="GO:0008652">
    <property type="term" value="P:amino acid biosynthetic process"/>
    <property type="evidence" value="ECO:0007669"/>
    <property type="project" value="UniProtKB-KW"/>
</dbReference>
<proteinExistence type="predicted"/>
<dbReference type="Gene3D" id="1.25.40.20">
    <property type="entry name" value="Ankyrin repeat-containing domain"/>
    <property type="match status" value="2"/>
</dbReference>
<keyword evidence="13" id="KW-1185">Reference proteome</keyword>
<dbReference type="GO" id="GO:0004106">
    <property type="term" value="F:chorismate mutase activity"/>
    <property type="evidence" value="ECO:0007669"/>
    <property type="project" value="UniProtKB-EC"/>
</dbReference>
<evidence type="ECO:0000259" key="11">
    <source>
        <dbReference type="Pfam" id="PF01817"/>
    </source>
</evidence>
<accession>A0AAN7LFR2</accession>
<dbReference type="Proteomes" id="UP001346149">
    <property type="component" value="Unassembled WGS sequence"/>
</dbReference>
<evidence type="ECO:0000256" key="4">
    <source>
        <dbReference type="ARBA" id="ARBA00012404"/>
    </source>
</evidence>
<evidence type="ECO:0000256" key="1">
    <source>
        <dbReference type="ARBA" id="ARBA00000824"/>
    </source>
</evidence>
<dbReference type="InterPro" id="IPR008238">
    <property type="entry name" value="Chorismate_mutase_AroQ_euk"/>
</dbReference>
<dbReference type="NCBIfam" id="TIGR01802">
    <property type="entry name" value="CM_pl-yst"/>
    <property type="match status" value="1"/>
</dbReference>
<feature type="compositionally biased region" description="Acidic residues" evidence="10">
    <location>
        <begin position="80"/>
        <end position="90"/>
    </location>
</feature>
<evidence type="ECO:0000256" key="5">
    <source>
        <dbReference type="ARBA" id="ARBA00022490"/>
    </source>
</evidence>
<dbReference type="PRINTS" id="PR01415">
    <property type="entry name" value="ANKYRIN"/>
</dbReference>
<evidence type="ECO:0000313" key="13">
    <source>
        <dbReference type="Proteomes" id="UP001346149"/>
    </source>
</evidence>
<reference evidence="12 13" key="1">
    <citation type="journal article" date="2023" name="Hortic Res">
        <title>Pangenome of water caltrop reveals structural variations and asymmetric subgenome divergence after allopolyploidization.</title>
        <authorList>
            <person name="Zhang X."/>
            <person name="Chen Y."/>
            <person name="Wang L."/>
            <person name="Yuan Y."/>
            <person name="Fang M."/>
            <person name="Shi L."/>
            <person name="Lu R."/>
            <person name="Comes H.P."/>
            <person name="Ma Y."/>
            <person name="Chen Y."/>
            <person name="Huang G."/>
            <person name="Zhou Y."/>
            <person name="Zheng Z."/>
            <person name="Qiu Y."/>
        </authorList>
    </citation>
    <scope>NUCLEOTIDE SEQUENCE [LARGE SCALE GENOMIC DNA]</scope>
    <source>
        <strain evidence="12">F231</strain>
    </source>
</reference>
<keyword evidence="9" id="KW-0040">ANK repeat</keyword>
<dbReference type="Pfam" id="PF01817">
    <property type="entry name" value="CM_2"/>
    <property type="match status" value="1"/>
</dbReference>
<feature type="region of interest" description="Disordered" evidence="10">
    <location>
        <begin position="718"/>
        <end position="749"/>
    </location>
</feature>
<dbReference type="SUPFAM" id="SSF48600">
    <property type="entry name" value="Chorismate mutase II"/>
    <property type="match status" value="1"/>
</dbReference>
<feature type="repeat" description="ANK" evidence="9">
    <location>
        <begin position="646"/>
        <end position="678"/>
    </location>
</feature>
<dbReference type="Pfam" id="PF12796">
    <property type="entry name" value="Ank_2"/>
    <property type="match status" value="1"/>
</dbReference>
<evidence type="ECO:0000256" key="6">
    <source>
        <dbReference type="ARBA" id="ARBA00022605"/>
    </source>
</evidence>
<gene>
    <name evidence="12" type="ORF">SAY86_007793</name>
</gene>
<dbReference type="PROSITE" id="PS50088">
    <property type="entry name" value="ANK_REPEAT"/>
    <property type="match status" value="2"/>
</dbReference>
<feature type="region of interest" description="Disordered" evidence="10">
    <location>
        <begin position="429"/>
        <end position="456"/>
    </location>
</feature>
<protein>
    <recommendedName>
        <fullName evidence="4">chorismate mutase</fullName>
        <ecNumber evidence="4">5.4.99.5</ecNumber>
    </recommendedName>
</protein>
<dbReference type="PANTHER" id="PTHR21145:SF12">
    <property type="entry name" value="CHORISMATE MUTASE"/>
    <property type="match status" value="1"/>
</dbReference>
<keyword evidence="8" id="KW-0413">Isomerase</keyword>
<feature type="compositionally biased region" description="Pro residues" evidence="10">
    <location>
        <begin position="444"/>
        <end position="456"/>
    </location>
</feature>
<dbReference type="PANTHER" id="PTHR21145">
    <property type="entry name" value="CHORISMATE MUTASE"/>
    <property type="match status" value="1"/>
</dbReference>
<evidence type="ECO:0000256" key="7">
    <source>
        <dbReference type="ARBA" id="ARBA00023141"/>
    </source>
</evidence>
<dbReference type="AlphaFoldDB" id="A0AAN7LFR2"/>
<dbReference type="PROSITE" id="PS50297">
    <property type="entry name" value="ANK_REP_REGION"/>
    <property type="match status" value="2"/>
</dbReference>
<feature type="repeat" description="ANK" evidence="9">
    <location>
        <begin position="613"/>
        <end position="645"/>
    </location>
</feature>
<dbReference type="InterPro" id="IPR036263">
    <property type="entry name" value="Chorismate_II_sf"/>
</dbReference>
<evidence type="ECO:0000256" key="2">
    <source>
        <dbReference type="ARBA" id="ARBA00004496"/>
    </source>
</evidence>
<name>A0AAN7LFR2_TRANT</name>
<feature type="domain" description="Chorismate mutase" evidence="11">
    <location>
        <begin position="266"/>
        <end position="374"/>
    </location>
</feature>
<evidence type="ECO:0000256" key="9">
    <source>
        <dbReference type="PROSITE-ProRule" id="PRU00023"/>
    </source>
</evidence>
<evidence type="ECO:0000256" key="10">
    <source>
        <dbReference type="SAM" id="MobiDB-lite"/>
    </source>
</evidence>
<dbReference type="InterPro" id="IPR002110">
    <property type="entry name" value="Ankyrin_rpt"/>
</dbReference>
<dbReference type="SMART" id="SM00248">
    <property type="entry name" value="ANK"/>
    <property type="match status" value="4"/>
</dbReference>
<comment type="pathway">
    <text evidence="3">Metabolic intermediate biosynthesis; prephenate biosynthesis; prephenate from chorismate: step 1/1.</text>
</comment>
<comment type="catalytic activity">
    <reaction evidence="1">
        <text>chorismate = prephenate</text>
        <dbReference type="Rhea" id="RHEA:13897"/>
        <dbReference type="ChEBI" id="CHEBI:29748"/>
        <dbReference type="ChEBI" id="CHEBI:29934"/>
        <dbReference type="EC" id="5.4.99.5"/>
    </reaction>
</comment>
<comment type="caution">
    <text evidence="12">The sequence shown here is derived from an EMBL/GenBank/DDBJ whole genome shotgun (WGS) entry which is preliminary data.</text>
</comment>
<evidence type="ECO:0000313" key="12">
    <source>
        <dbReference type="EMBL" id="KAK4783419.1"/>
    </source>
</evidence>
<dbReference type="InterPro" id="IPR002701">
    <property type="entry name" value="CM_II_prokaryot"/>
</dbReference>
<dbReference type="GO" id="GO:0046417">
    <property type="term" value="P:chorismate metabolic process"/>
    <property type="evidence" value="ECO:0007669"/>
    <property type="project" value="InterPro"/>
</dbReference>
<keyword evidence="6" id="KW-0028">Amino-acid biosynthesis</keyword>
<dbReference type="InterPro" id="IPR037039">
    <property type="entry name" value="CM_AroQ_sf_eucaryotic"/>
</dbReference>
<keyword evidence="7" id="KW-0057">Aromatic amino acid biosynthesis</keyword>
<organism evidence="12 13">
    <name type="scientific">Trapa natans</name>
    <name type="common">Water chestnut</name>
    <dbReference type="NCBI Taxonomy" id="22666"/>
    <lineage>
        <taxon>Eukaryota</taxon>
        <taxon>Viridiplantae</taxon>
        <taxon>Streptophyta</taxon>
        <taxon>Embryophyta</taxon>
        <taxon>Tracheophyta</taxon>
        <taxon>Spermatophyta</taxon>
        <taxon>Magnoliopsida</taxon>
        <taxon>eudicotyledons</taxon>
        <taxon>Gunneridae</taxon>
        <taxon>Pentapetalae</taxon>
        <taxon>rosids</taxon>
        <taxon>malvids</taxon>
        <taxon>Myrtales</taxon>
        <taxon>Lythraceae</taxon>
        <taxon>Trapa</taxon>
    </lineage>
</organism>
<dbReference type="SUPFAM" id="SSF48403">
    <property type="entry name" value="Ankyrin repeat"/>
    <property type="match status" value="1"/>
</dbReference>